<dbReference type="Pfam" id="PF14361">
    <property type="entry name" value="RsbRD_N"/>
    <property type="match status" value="1"/>
</dbReference>
<dbReference type="InterPro" id="IPR051448">
    <property type="entry name" value="CdaR-like_regulators"/>
</dbReference>
<dbReference type="InterPro" id="IPR042070">
    <property type="entry name" value="PucR_C-HTH_sf"/>
</dbReference>
<dbReference type="RefSeq" id="WP_313068243.1">
    <property type="nucleotide sequence ID" value="NZ_JACHJR010000001.1"/>
</dbReference>
<dbReference type="InterPro" id="IPR025736">
    <property type="entry name" value="PucR_C-HTH_dom"/>
</dbReference>
<organism evidence="4 5">
    <name type="scientific">Kitasatospora gansuensis</name>
    <dbReference type="NCBI Taxonomy" id="258050"/>
    <lineage>
        <taxon>Bacteria</taxon>
        <taxon>Bacillati</taxon>
        <taxon>Actinomycetota</taxon>
        <taxon>Actinomycetes</taxon>
        <taxon>Kitasatosporales</taxon>
        <taxon>Streptomycetaceae</taxon>
        <taxon>Kitasatospora</taxon>
    </lineage>
</organism>
<feature type="coiled-coil region" evidence="1">
    <location>
        <begin position="140"/>
        <end position="167"/>
    </location>
</feature>
<evidence type="ECO:0000256" key="1">
    <source>
        <dbReference type="SAM" id="Coils"/>
    </source>
</evidence>
<gene>
    <name evidence="4" type="ORF">F4556_002115</name>
</gene>
<dbReference type="PANTHER" id="PTHR33744">
    <property type="entry name" value="CARBOHYDRATE DIACID REGULATOR"/>
    <property type="match status" value="1"/>
</dbReference>
<evidence type="ECO:0000259" key="2">
    <source>
        <dbReference type="Pfam" id="PF13556"/>
    </source>
</evidence>
<keyword evidence="5" id="KW-1185">Reference proteome</keyword>
<keyword evidence="1" id="KW-0175">Coiled coil</keyword>
<dbReference type="EMBL" id="JACHJR010000001">
    <property type="protein sequence ID" value="MBB4946580.1"/>
    <property type="molecule type" value="Genomic_DNA"/>
</dbReference>
<accession>A0A7W7S9W4</accession>
<dbReference type="Gene3D" id="1.10.10.2840">
    <property type="entry name" value="PucR C-terminal helix-turn-helix domain"/>
    <property type="match status" value="1"/>
</dbReference>
<evidence type="ECO:0008006" key="6">
    <source>
        <dbReference type="Google" id="ProtNLM"/>
    </source>
</evidence>
<evidence type="ECO:0000259" key="3">
    <source>
        <dbReference type="Pfam" id="PF14361"/>
    </source>
</evidence>
<proteinExistence type="predicted"/>
<dbReference type="Proteomes" id="UP000573327">
    <property type="component" value="Unassembled WGS sequence"/>
</dbReference>
<sequence>MELSPAALAVAGRCEGRINELARRMTGQAFERLPRYEELPGEVKDVEMAATARHAVRLFLRRVEGRAEEGDLEYRYFRERAAQRAEEGVPLHLLLGTHLLGQHVLWQALCESAEPGDEAALNELAGWLLLGQARIVPAVAESYLEERAALESEAREERRALVRALVEGFPLTPARYRQLGVAGGGLVLRLRAELPGGAPEPVAGRRLARRLGTVVERLFGPDPLAWLEADSGVLVLPRDEAGELPELPGELTERLERAAGAPVRVAVQPADSGAGIAAAARTAAEVLRLAGVLGRPPGLHRLADVQLEYHLSRPDESSAGLAALLDPVYERPELLATLRAHLAERQDRRRTARVLGLHPNTVDNRLARIAELTGAEVGTAHGLALLLTAYTLRELRP</sequence>
<feature type="domain" description="PucR C-terminal helix-turn-helix" evidence="2">
    <location>
        <begin position="334"/>
        <end position="390"/>
    </location>
</feature>
<name>A0A7W7S9W4_9ACTN</name>
<dbReference type="InterPro" id="IPR025751">
    <property type="entry name" value="RsbRD_N_dom"/>
</dbReference>
<comment type="caution">
    <text evidence="4">The sequence shown here is derived from an EMBL/GenBank/DDBJ whole genome shotgun (WGS) entry which is preliminary data.</text>
</comment>
<protein>
    <recommendedName>
        <fullName evidence="6">PucR C-terminal helix-turn-helix domain-containing protein</fullName>
    </recommendedName>
</protein>
<reference evidence="4 5" key="1">
    <citation type="submission" date="2020-08" db="EMBL/GenBank/DDBJ databases">
        <title>Sequencing the genomes of 1000 actinobacteria strains.</title>
        <authorList>
            <person name="Klenk H.-P."/>
        </authorList>
    </citation>
    <scope>NUCLEOTIDE SEQUENCE [LARGE SCALE GENOMIC DNA]</scope>
    <source>
        <strain evidence="4 5">DSM 44786</strain>
    </source>
</reference>
<feature type="domain" description="RsbT co-antagonist protein RsbRD N-terminal" evidence="3">
    <location>
        <begin position="20"/>
        <end position="158"/>
    </location>
</feature>
<dbReference type="AlphaFoldDB" id="A0A7W7S9W4"/>
<evidence type="ECO:0000313" key="5">
    <source>
        <dbReference type="Proteomes" id="UP000573327"/>
    </source>
</evidence>
<dbReference type="Pfam" id="PF13556">
    <property type="entry name" value="HTH_30"/>
    <property type="match status" value="1"/>
</dbReference>
<evidence type="ECO:0000313" key="4">
    <source>
        <dbReference type="EMBL" id="MBB4946580.1"/>
    </source>
</evidence>